<dbReference type="InterPro" id="IPR015672">
    <property type="entry name" value="GPHR/GTG"/>
</dbReference>
<accession>A0A8X7XQF4</accession>
<dbReference type="OrthoDB" id="264392at2759"/>
<dbReference type="PANTHER" id="PTHR15948">
    <property type="entry name" value="G-PROTEIN COUPLED RECEPTOR 89-RELATED"/>
    <property type="match status" value="1"/>
</dbReference>
<evidence type="ECO:0000313" key="1">
    <source>
        <dbReference type="EMBL" id="KAG6738503.1"/>
    </source>
</evidence>
<dbReference type="EMBL" id="JAAWWB010000037">
    <property type="protein sequence ID" value="KAG6738503.1"/>
    <property type="molecule type" value="Genomic_DNA"/>
</dbReference>
<protein>
    <submittedName>
        <fullName evidence="1">Uncharacterized protein</fullName>
    </submittedName>
</protein>
<dbReference type="Proteomes" id="UP000886885">
    <property type="component" value="Chromosome 19A"/>
</dbReference>
<gene>
    <name evidence="1" type="ORF">POTOM_058123</name>
</gene>
<comment type="caution">
    <text evidence="1">The sequence shown here is derived from an EMBL/GenBank/DDBJ whole genome shotgun (WGS) entry which is preliminary data.</text>
</comment>
<organism evidence="1 2">
    <name type="scientific">Populus tomentosa</name>
    <name type="common">Chinese white poplar</name>
    <dbReference type="NCBI Taxonomy" id="118781"/>
    <lineage>
        <taxon>Eukaryota</taxon>
        <taxon>Viridiplantae</taxon>
        <taxon>Streptophyta</taxon>
        <taxon>Embryophyta</taxon>
        <taxon>Tracheophyta</taxon>
        <taxon>Spermatophyta</taxon>
        <taxon>Magnoliopsida</taxon>
        <taxon>eudicotyledons</taxon>
        <taxon>Gunneridae</taxon>
        <taxon>Pentapetalae</taxon>
        <taxon>rosids</taxon>
        <taxon>fabids</taxon>
        <taxon>Malpighiales</taxon>
        <taxon>Salicaceae</taxon>
        <taxon>Saliceae</taxon>
        <taxon>Populus</taxon>
    </lineage>
</organism>
<dbReference type="AlphaFoldDB" id="A0A8X7XQF4"/>
<name>A0A8X7XQF4_POPTO</name>
<proteinExistence type="predicted"/>
<dbReference type="GO" id="GO:0009737">
    <property type="term" value="P:response to abscisic acid"/>
    <property type="evidence" value="ECO:0007669"/>
    <property type="project" value="TreeGrafter"/>
</dbReference>
<keyword evidence="2" id="KW-1185">Reference proteome</keyword>
<evidence type="ECO:0000313" key="2">
    <source>
        <dbReference type="Proteomes" id="UP000886885"/>
    </source>
</evidence>
<dbReference type="GO" id="GO:0010427">
    <property type="term" value="F:abscisic acid binding"/>
    <property type="evidence" value="ECO:0007669"/>
    <property type="project" value="TreeGrafter"/>
</dbReference>
<reference evidence="1" key="1">
    <citation type="journal article" date="2020" name="bioRxiv">
        <title>Hybrid origin of Populus tomentosa Carr. identified through genome sequencing and phylogenomic analysis.</title>
        <authorList>
            <person name="An X."/>
            <person name="Gao K."/>
            <person name="Chen Z."/>
            <person name="Li J."/>
            <person name="Yang X."/>
            <person name="Yang X."/>
            <person name="Zhou J."/>
            <person name="Guo T."/>
            <person name="Zhao T."/>
            <person name="Huang S."/>
            <person name="Miao D."/>
            <person name="Khan W.U."/>
            <person name="Rao P."/>
            <person name="Ye M."/>
            <person name="Lei B."/>
            <person name="Liao W."/>
            <person name="Wang J."/>
            <person name="Ji L."/>
            <person name="Li Y."/>
            <person name="Guo B."/>
            <person name="Mustafa N.S."/>
            <person name="Li S."/>
            <person name="Yun Q."/>
            <person name="Keller S.R."/>
            <person name="Mao J."/>
            <person name="Zhang R."/>
            <person name="Strauss S.H."/>
        </authorList>
    </citation>
    <scope>NUCLEOTIDE SEQUENCE</scope>
    <source>
        <strain evidence="1">GM15</strain>
        <tissue evidence="1">Leaf</tissue>
    </source>
</reference>
<sequence length="233" mass="26393">MFVSPHSEQPALISSAFLSLQEADAFSQTWRGHMQYLLGYASSVYYVYKMIKSAGIIDTFIIANFVSTSAFFRIQSLQSVIFKEAVSVDLGTRTVSIILQFFDIGINAALLSQFSYECYLIIITEVLGGEIQLDLYHCWFDAIFVASAFLSLLLLSAHYKSCQSGKHPEAYLFHLDALLLRGIKAKDVRLCSQIGIVKLHSIDAFWRDAQIALRRRSFEMVDHHSHVHCILPR</sequence>
<dbReference type="PANTHER" id="PTHR15948:SF0">
    <property type="entry name" value="GOLGI PH REGULATOR A-RELATED"/>
    <property type="match status" value="1"/>
</dbReference>